<dbReference type="EMBL" id="CP053892">
    <property type="protein sequence ID" value="QKG23701.1"/>
    <property type="molecule type" value="Genomic_DNA"/>
</dbReference>
<accession>A0A7D3ZMB2</accession>
<proteinExistence type="predicted"/>
<dbReference type="AlphaFoldDB" id="A0A7D3ZMB2"/>
<evidence type="ECO:0000313" key="2">
    <source>
        <dbReference type="Proteomes" id="UP000501240"/>
    </source>
</evidence>
<evidence type="ECO:0000313" key="1">
    <source>
        <dbReference type="EMBL" id="QKG23701.1"/>
    </source>
</evidence>
<organism evidence="1 2">
    <name type="scientific">Actinomadura verrucosospora</name>
    <dbReference type="NCBI Taxonomy" id="46165"/>
    <lineage>
        <taxon>Bacteria</taxon>
        <taxon>Bacillati</taxon>
        <taxon>Actinomycetota</taxon>
        <taxon>Actinomycetes</taxon>
        <taxon>Streptosporangiales</taxon>
        <taxon>Thermomonosporaceae</taxon>
        <taxon>Actinomadura</taxon>
    </lineage>
</organism>
<protein>
    <submittedName>
        <fullName evidence="1">Cytosolic protein</fullName>
    </submittedName>
</protein>
<keyword evidence="2" id="KW-1185">Reference proteome</keyword>
<reference evidence="1 2" key="1">
    <citation type="submission" date="2020-05" db="EMBL/GenBank/DDBJ databases">
        <title>Actinomadura verrucosospora NRRL-B18236 (PFL_A860) Genome sequencing and assembly.</title>
        <authorList>
            <person name="Samborskyy M."/>
        </authorList>
    </citation>
    <scope>NUCLEOTIDE SEQUENCE [LARGE SCALE GENOMIC DNA]</scope>
    <source>
        <strain evidence="1 2">NRRL:B18236</strain>
    </source>
</reference>
<dbReference type="RefSeq" id="WP_173097628.1">
    <property type="nucleotide sequence ID" value="NZ_CP053892.1"/>
</dbReference>
<dbReference type="Proteomes" id="UP000501240">
    <property type="component" value="Chromosome"/>
</dbReference>
<sequence>MNEQKPSAEQQAFLDRFKVFQTLVELGNSGNADAMNLAKQALVEMLPEMTAGMVAKFQAMAEVFAVFGQGTADEYGKLPDEMLESIVGLYMAAVRHVPALDEAVGKVNEAMGEIGL</sequence>
<name>A0A7D3ZMB2_ACTVE</name>
<gene>
    <name evidence="1" type="ORF">ACTIVE_5344</name>
</gene>